<dbReference type="InterPro" id="IPR019734">
    <property type="entry name" value="TPR_rpt"/>
</dbReference>
<evidence type="ECO:0000256" key="1">
    <source>
        <dbReference type="PROSITE-ProRule" id="PRU00339"/>
    </source>
</evidence>
<dbReference type="Gene3D" id="1.25.40.10">
    <property type="entry name" value="Tetratricopeptide repeat domain"/>
    <property type="match status" value="1"/>
</dbReference>
<proteinExistence type="predicted"/>
<sequence length="536" mass="58061">MTRPDDPCPWGETLHEPFPPSILFDDGVIRVVHQPGSGRGSLLTFADLTFRPDGTTCWGSSAARRLGYDLIGVVGYDTHWYPAASIEAAAPFIRPLVEATTVAYGYSMGGHAALRHARRLGVDYALAVAPQFSIDPAVMPEDLRYSGLFRPKIHRGLRISHEELPRVPFMIADPYFPQDSAQARAIVAAGSPDPGDRHLRWVHTPFVEHWAIHLIRSSWALEETLENVLADDPAGLRRVLRRSRRTPVWHRVVAREAMVRGRERHAQRLWPAAIALGCPETLRHADERELAPDMIVELLGRGGTGIASRAWPLYGGVLSGDLEALRKVGHALIAHGFPAEAAPFFRAALLLAPADGTLWHALSTALVNEPAESLAVALEGRERVPGYAPLAMQAGYLLSAQGELDAAEAQLRDALRLDRRLPGLHAALSHLLANAGRLDEALVSARQAYEAAPGDVSLALQLARLQRALGHAAAAIRSFRAVLRLEPANEEAARELALLESSGTLTKLAGRLGSSLDTLLGRGIPTAAPAPRDPGR</sequence>
<name>A0ABV6JQX4_9PROT</name>
<evidence type="ECO:0008006" key="4">
    <source>
        <dbReference type="Google" id="ProtNLM"/>
    </source>
</evidence>
<keyword evidence="3" id="KW-1185">Reference proteome</keyword>
<gene>
    <name evidence="2" type="ORF">ACFFGY_07705</name>
</gene>
<feature type="repeat" description="TPR" evidence="1">
    <location>
        <begin position="456"/>
        <end position="489"/>
    </location>
</feature>
<evidence type="ECO:0000313" key="2">
    <source>
        <dbReference type="EMBL" id="MFC0408131.1"/>
    </source>
</evidence>
<comment type="caution">
    <text evidence="2">The sequence shown here is derived from an EMBL/GenBank/DDBJ whole genome shotgun (WGS) entry which is preliminary data.</text>
</comment>
<evidence type="ECO:0000313" key="3">
    <source>
        <dbReference type="Proteomes" id="UP001589865"/>
    </source>
</evidence>
<dbReference type="RefSeq" id="WP_377043874.1">
    <property type="nucleotide sequence ID" value="NZ_JBHLUN010000005.1"/>
</dbReference>
<dbReference type="Pfam" id="PF13181">
    <property type="entry name" value="TPR_8"/>
    <property type="match status" value="2"/>
</dbReference>
<protein>
    <recommendedName>
        <fullName evidence="4">Alpha/beta hydrolase</fullName>
    </recommendedName>
</protein>
<organism evidence="2 3">
    <name type="scientific">Roseomonas elaeocarpi</name>
    <dbReference type="NCBI Taxonomy" id="907779"/>
    <lineage>
        <taxon>Bacteria</taxon>
        <taxon>Pseudomonadati</taxon>
        <taxon>Pseudomonadota</taxon>
        <taxon>Alphaproteobacteria</taxon>
        <taxon>Acetobacterales</taxon>
        <taxon>Roseomonadaceae</taxon>
        <taxon>Roseomonas</taxon>
    </lineage>
</organism>
<reference evidence="2 3" key="1">
    <citation type="submission" date="2024-09" db="EMBL/GenBank/DDBJ databases">
        <authorList>
            <person name="Sun Q."/>
            <person name="Mori K."/>
        </authorList>
    </citation>
    <scope>NUCLEOTIDE SEQUENCE [LARGE SCALE GENOMIC DNA]</scope>
    <source>
        <strain evidence="2 3">TBRC 5777</strain>
    </source>
</reference>
<dbReference type="EMBL" id="JBHLUN010000005">
    <property type="protein sequence ID" value="MFC0408131.1"/>
    <property type="molecule type" value="Genomic_DNA"/>
</dbReference>
<dbReference type="SUPFAM" id="SSF48452">
    <property type="entry name" value="TPR-like"/>
    <property type="match status" value="1"/>
</dbReference>
<dbReference type="InterPro" id="IPR029058">
    <property type="entry name" value="AB_hydrolase_fold"/>
</dbReference>
<dbReference type="InterPro" id="IPR011990">
    <property type="entry name" value="TPR-like_helical_dom_sf"/>
</dbReference>
<dbReference type="SUPFAM" id="SSF53474">
    <property type="entry name" value="alpha/beta-Hydrolases"/>
    <property type="match status" value="1"/>
</dbReference>
<dbReference type="Proteomes" id="UP001589865">
    <property type="component" value="Unassembled WGS sequence"/>
</dbReference>
<dbReference type="SMART" id="SM00028">
    <property type="entry name" value="TPR"/>
    <property type="match status" value="4"/>
</dbReference>
<accession>A0ABV6JQX4</accession>
<dbReference type="PROSITE" id="PS50005">
    <property type="entry name" value="TPR"/>
    <property type="match status" value="1"/>
</dbReference>
<keyword evidence="1" id="KW-0802">TPR repeat</keyword>